<sequence>MASDLSNPPKLPSFSAHVHITVAPSDVPAFLEALKPVYEAVIAEPENVFFQVYQHPEQPGAFRFVENWNMSVDDFIKIQINKEYYKPYVAITEPMWIKPRTIEIWERMPGNEWINVKPQV</sequence>
<comment type="caution">
    <text evidence="2">The sequence shown here is derived from an EMBL/GenBank/DDBJ whole genome shotgun (WGS) entry which is preliminary data.</text>
</comment>
<proteinExistence type="predicted"/>
<dbReference type="EMBL" id="JAGMVJ010000011">
    <property type="protein sequence ID" value="KAH7086496.1"/>
    <property type="molecule type" value="Genomic_DNA"/>
</dbReference>
<evidence type="ECO:0000313" key="3">
    <source>
        <dbReference type="Proteomes" id="UP000813461"/>
    </source>
</evidence>
<evidence type="ECO:0000259" key="1">
    <source>
        <dbReference type="Pfam" id="PF03992"/>
    </source>
</evidence>
<dbReference type="OrthoDB" id="4126315at2759"/>
<dbReference type="InterPro" id="IPR007138">
    <property type="entry name" value="ABM_dom"/>
</dbReference>
<dbReference type="Proteomes" id="UP000813461">
    <property type="component" value="Unassembled WGS sequence"/>
</dbReference>
<gene>
    <name evidence="2" type="ORF">FB567DRAFT_528092</name>
</gene>
<dbReference type="Pfam" id="PF03992">
    <property type="entry name" value="ABM"/>
    <property type="match status" value="1"/>
</dbReference>
<accession>A0A8K0R555</accession>
<feature type="domain" description="ABM" evidence="1">
    <location>
        <begin position="14"/>
        <end position="68"/>
    </location>
</feature>
<dbReference type="AlphaFoldDB" id="A0A8K0R555"/>
<dbReference type="SUPFAM" id="SSF54909">
    <property type="entry name" value="Dimeric alpha+beta barrel"/>
    <property type="match status" value="1"/>
</dbReference>
<organism evidence="2 3">
    <name type="scientific">Paraphoma chrysanthemicola</name>
    <dbReference type="NCBI Taxonomy" id="798071"/>
    <lineage>
        <taxon>Eukaryota</taxon>
        <taxon>Fungi</taxon>
        <taxon>Dikarya</taxon>
        <taxon>Ascomycota</taxon>
        <taxon>Pezizomycotina</taxon>
        <taxon>Dothideomycetes</taxon>
        <taxon>Pleosporomycetidae</taxon>
        <taxon>Pleosporales</taxon>
        <taxon>Pleosporineae</taxon>
        <taxon>Phaeosphaeriaceae</taxon>
        <taxon>Paraphoma</taxon>
    </lineage>
</organism>
<evidence type="ECO:0000313" key="2">
    <source>
        <dbReference type="EMBL" id="KAH7086496.1"/>
    </source>
</evidence>
<protein>
    <recommendedName>
        <fullName evidence="1">ABM domain-containing protein</fullName>
    </recommendedName>
</protein>
<keyword evidence="3" id="KW-1185">Reference proteome</keyword>
<name>A0A8K0R555_9PLEO</name>
<reference evidence="2" key="1">
    <citation type="journal article" date="2021" name="Nat. Commun.">
        <title>Genetic determinants of endophytism in the Arabidopsis root mycobiome.</title>
        <authorList>
            <person name="Mesny F."/>
            <person name="Miyauchi S."/>
            <person name="Thiergart T."/>
            <person name="Pickel B."/>
            <person name="Atanasova L."/>
            <person name="Karlsson M."/>
            <person name="Huettel B."/>
            <person name="Barry K.W."/>
            <person name="Haridas S."/>
            <person name="Chen C."/>
            <person name="Bauer D."/>
            <person name="Andreopoulos W."/>
            <person name="Pangilinan J."/>
            <person name="LaButti K."/>
            <person name="Riley R."/>
            <person name="Lipzen A."/>
            <person name="Clum A."/>
            <person name="Drula E."/>
            <person name="Henrissat B."/>
            <person name="Kohler A."/>
            <person name="Grigoriev I.V."/>
            <person name="Martin F.M."/>
            <person name="Hacquard S."/>
        </authorList>
    </citation>
    <scope>NUCLEOTIDE SEQUENCE</scope>
    <source>
        <strain evidence="2">MPI-SDFR-AT-0120</strain>
    </source>
</reference>
<dbReference type="InterPro" id="IPR011008">
    <property type="entry name" value="Dimeric_a/b-barrel"/>
</dbReference>
<dbReference type="Gene3D" id="3.30.70.100">
    <property type="match status" value="1"/>
</dbReference>